<accession>A0A0B2V456</accession>
<keyword evidence="3" id="KW-0675">Receptor</keyword>
<evidence type="ECO:0000313" key="3">
    <source>
        <dbReference type="EMBL" id="KHN76338.1"/>
    </source>
</evidence>
<dbReference type="OMA" id="WNGRFWE"/>
<keyword evidence="4" id="KW-1185">Reference proteome</keyword>
<dbReference type="STRING" id="6265.A0A0B2V456"/>
<name>A0A0B2V456_TOXCA</name>
<feature type="compositionally biased region" description="Low complexity" evidence="1">
    <location>
        <begin position="291"/>
        <end position="306"/>
    </location>
</feature>
<protein>
    <submittedName>
        <fullName evidence="3">Putative G-protein coupled receptor C02B8.5</fullName>
    </submittedName>
</protein>
<dbReference type="EMBL" id="JPKZ01002528">
    <property type="protein sequence ID" value="KHN76338.1"/>
    <property type="molecule type" value="Genomic_DNA"/>
</dbReference>
<evidence type="ECO:0000313" key="4">
    <source>
        <dbReference type="Proteomes" id="UP000031036"/>
    </source>
</evidence>
<feature type="region of interest" description="Disordered" evidence="1">
    <location>
        <begin position="291"/>
        <end position="314"/>
    </location>
</feature>
<feature type="chain" id="PRO_5002095251" evidence="2">
    <location>
        <begin position="21"/>
        <end position="451"/>
    </location>
</feature>
<organism evidence="3 4">
    <name type="scientific">Toxocara canis</name>
    <name type="common">Canine roundworm</name>
    <dbReference type="NCBI Taxonomy" id="6265"/>
    <lineage>
        <taxon>Eukaryota</taxon>
        <taxon>Metazoa</taxon>
        <taxon>Ecdysozoa</taxon>
        <taxon>Nematoda</taxon>
        <taxon>Chromadorea</taxon>
        <taxon>Rhabditida</taxon>
        <taxon>Spirurina</taxon>
        <taxon>Ascaridomorpha</taxon>
        <taxon>Ascaridoidea</taxon>
        <taxon>Toxocaridae</taxon>
        <taxon>Toxocara</taxon>
    </lineage>
</organism>
<dbReference type="PANTHER" id="PTHR33995">
    <property type="entry name" value="PROTEIN CBG18546"/>
    <property type="match status" value="1"/>
</dbReference>
<feature type="region of interest" description="Disordered" evidence="1">
    <location>
        <begin position="217"/>
        <end position="257"/>
    </location>
</feature>
<evidence type="ECO:0000256" key="2">
    <source>
        <dbReference type="SAM" id="SignalP"/>
    </source>
</evidence>
<dbReference type="Proteomes" id="UP000031036">
    <property type="component" value="Unassembled WGS sequence"/>
</dbReference>
<reference evidence="3 4" key="1">
    <citation type="submission" date="2014-11" db="EMBL/GenBank/DDBJ databases">
        <title>Genetic blueprint of the zoonotic pathogen Toxocara canis.</title>
        <authorList>
            <person name="Zhu X.-Q."/>
            <person name="Korhonen P.K."/>
            <person name="Cai H."/>
            <person name="Young N.D."/>
            <person name="Nejsum P."/>
            <person name="von Samson-Himmelstjerna G."/>
            <person name="Boag P.R."/>
            <person name="Tan P."/>
            <person name="Li Q."/>
            <person name="Min J."/>
            <person name="Yang Y."/>
            <person name="Wang X."/>
            <person name="Fang X."/>
            <person name="Hall R.S."/>
            <person name="Hofmann A."/>
            <person name="Sternberg P.W."/>
            <person name="Jex A.R."/>
            <person name="Gasser R.B."/>
        </authorList>
    </citation>
    <scope>NUCLEOTIDE SEQUENCE [LARGE SCALE GENOMIC DNA]</scope>
    <source>
        <strain evidence="3">PN_DK_2014</strain>
    </source>
</reference>
<comment type="caution">
    <text evidence="3">The sequence shown here is derived from an EMBL/GenBank/DDBJ whole genome shotgun (WGS) entry which is preliminary data.</text>
</comment>
<gene>
    <name evidence="3" type="primary">C02B8.5</name>
    <name evidence="3" type="ORF">Tcan_09947</name>
</gene>
<feature type="signal peptide" evidence="2">
    <location>
        <begin position="1"/>
        <end position="20"/>
    </location>
</feature>
<dbReference type="InterPro" id="IPR029034">
    <property type="entry name" value="Cystine-knot_cytokine"/>
</dbReference>
<dbReference type="SUPFAM" id="SSF57501">
    <property type="entry name" value="Cystine-knot cytokines"/>
    <property type="match status" value="1"/>
</dbReference>
<keyword evidence="2" id="KW-0732">Signal</keyword>
<dbReference type="AlphaFoldDB" id="A0A0B2V456"/>
<proteinExistence type="predicted"/>
<dbReference type="OrthoDB" id="5867008at2759"/>
<evidence type="ECO:0000256" key="1">
    <source>
        <dbReference type="SAM" id="MobiDB-lite"/>
    </source>
</evidence>
<dbReference type="PANTHER" id="PTHR33995:SF8">
    <property type="entry name" value="PRION-LIKE-(Q_N-RICH)-DOMAIN-BEARING PROTEIN"/>
    <property type="match status" value="1"/>
</dbReference>
<sequence length="451" mass="50159">MTPCGVILLILDCFVRISMPNKLISQNVVQFDPFADSTISSANRQSDVTFNSTIASSSPSDEIGRRLKRHYRYNNFINSFVYQRIHGNHIPQCPCVINPGSNKCIAYDSRYQAASVEEAIVSFPDFTSESIYPAVPIDENTFLCRTLECQACARLMIDRLKKIGFLAWNAQLALNIPYGIDTRYCRRLRFSRPHRTFNPPSTISAAMRAVIREGKRRSGLLDGGDTPQQSQRGSFDPFATGTESHGSGGPFYQSQPQWRVGNGAQSYGFAQPSQTVALPLQVIQPIQVPHPQSSLLPSSSYPSGPSNFQQPEWVSDGSSFGIAPAFNTFQRSKRQAMGDRILGNRFVIDCIERGESESDDSDMLSLCGACWTWRQLPEDYFPRLINELVCKQGTDGYCLSGWGSCDQKFRNLDVLRRVRGEWTPTTISTASCCNCHVKAGTEIHALVVGKG</sequence>